<sequence>MTTAGGGCLPGQILFGFAQGTWAREPRVRELLYVPLTILSMDGNILLPYCSHTKTSISLRPLILSTSYPSYFHENSEKLIFLEIKKMVIPQKATGIAKESLPRLVPNNHIVFGEEKFSYWRMRSSIVATGFATCHAQFPGGRSPPRYFEYVERYE</sequence>
<evidence type="ECO:0000313" key="1">
    <source>
        <dbReference type="EMBL" id="GBP15543.1"/>
    </source>
</evidence>
<proteinExistence type="predicted"/>
<reference evidence="1 2" key="1">
    <citation type="journal article" date="2019" name="Commun. Biol.">
        <title>The bagworm genome reveals a unique fibroin gene that provides high tensile strength.</title>
        <authorList>
            <person name="Kono N."/>
            <person name="Nakamura H."/>
            <person name="Ohtoshi R."/>
            <person name="Tomita M."/>
            <person name="Numata K."/>
            <person name="Arakawa K."/>
        </authorList>
    </citation>
    <scope>NUCLEOTIDE SEQUENCE [LARGE SCALE GENOMIC DNA]</scope>
</reference>
<evidence type="ECO:0000313" key="2">
    <source>
        <dbReference type="Proteomes" id="UP000299102"/>
    </source>
</evidence>
<gene>
    <name evidence="1" type="ORF">EVAR_9318_1</name>
</gene>
<dbReference type="Proteomes" id="UP000299102">
    <property type="component" value="Unassembled WGS sequence"/>
</dbReference>
<keyword evidence="2" id="KW-1185">Reference proteome</keyword>
<name>A0A4C1TLZ9_EUMVA</name>
<organism evidence="1 2">
    <name type="scientific">Eumeta variegata</name>
    <name type="common">Bagworm moth</name>
    <name type="synonym">Eumeta japonica</name>
    <dbReference type="NCBI Taxonomy" id="151549"/>
    <lineage>
        <taxon>Eukaryota</taxon>
        <taxon>Metazoa</taxon>
        <taxon>Ecdysozoa</taxon>
        <taxon>Arthropoda</taxon>
        <taxon>Hexapoda</taxon>
        <taxon>Insecta</taxon>
        <taxon>Pterygota</taxon>
        <taxon>Neoptera</taxon>
        <taxon>Endopterygota</taxon>
        <taxon>Lepidoptera</taxon>
        <taxon>Glossata</taxon>
        <taxon>Ditrysia</taxon>
        <taxon>Tineoidea</taxon>
        <taxon>Psychidae</taxon>
        <taxon>Oiketicinae</taxon>
        <taxon>Eumeta</taxon>
    </lineage>
</organism>
<dbReference type="EMBL" id="BGZK01000072">
    <property type="protein sequence ID" value="GBP15543.1"/>
    <property type="molecule type" value="Genomic_DNA"/>
</dbReference>
<protein>
    <submittedName>
        <fullName evidence="1">Uncharacterized protein</fullName>
    </submittedName>
</protein>
<comment type="caution">
    <text evidence="1">The sequence shown here is derived from an EMBL/GenBank/DDBJ whole genome shotgun (WGS) entry which is preliminary data.</text>
</comment>
<dbReference type="AlphaFoldDB" id="A0A4C1TLZ9"/>
<accession>A0A4C1TLZ9</accession>